<evidence type="ECO:0000313" key="4">
    <source>
        <dbReference type="Proteomes" id="UP000887575"/>
    </source>
</evidence>
<organism evidence="4 5">
    <name type="scientific">Mesorhabditis belari</name>
    <dbReference type="NCBI Taxonomy" id="2138241"/>
    <lineage>
        <taxon>Eukaryota</taxon>
        <taxon>Metazoa</taxon>
        <taxon>Ecdysozoa</taxon>
        <taxon>Nematoda</taxon>
        <taxon>Chromadorea</taxon>
        <taxon>Rhabditida</taxon>
        <taxon>Rhabditina</taxon>
        <taxon>Rhabditomorpha</taxon>
        <taxon>Rhabditoidea</taxon>
        <taxon>Rhabditidae</taxon>
        <taxon>Mesorhabditinae</taxon>
        <taxon>Mesorhabditis</taxon>
    </lineage>
</organism>
<dbReference type="WBParaSite" id="MBELARI_LOCUS10123">
    <property type="protein sequence ID" value="MBELARI_LOCUS10123"/>
    <property type="gene ID" value="MBELARI_LOCUS10123"/>
</dbReference>
<keyword evidence="4" id="KW-1185">Reference proteome</keyword>
<keyword evidence="1" id="KW-0812">Transmembrane</keyword>
<feature type="signal peptide" evidence="2">
    <location>
        <begin position="1"/>
        <end position="21"/>
    </location>
</feature>
<dbReference type="Pfam" id="PF01705">
    <property type="entry name" value="CX"/>
    <property type="match status" value="1"/>
</dbReference>
<protein>
    <recommendedName>
        <fullName evidence="3">CX domain-containing protein</fullName>
    </recommendedName>
</protein>
<name>A0AAF3E883_9BILA</name>
<evidence type="ECO:0000256" key="2">
    <source>
        <dbReference type="SAM" id="SignalP"/>
    </source>
</evidence>
<keyword evidence="1" id="KW-0472">Membrane</keyword>
<keyword evidence="2" id="KW-0732">Signal</keyword>
<feature type="transmembrane region" description="Helical" evidence="1">
    <location>
        <begin position="160"/>
        <end position="185"/>
    </location>
</feature>
<accession>A0AAF3E883</accession>
<keyword evidence="1" id="KW-1133">Transmembrane helix</keyword>
<feature type="chain" id="PRO_5042270184" description="CX domain-containing protein" evidence="2">
    <location>
        <begin position="22"/>
        <end position="204"/>
    </location>
</feature>
<evidence type="ECO:0000259" key="3">
    <source>
        <dbReference type="Pfam" id="PF01705"/>
    </source>
</evidence>
<dbReference type="PANTHER" id="PTHR47520:SF13">
    <property type="entry name" value="PROTEIN CBG10012"/>
    <property type="match status" value="1"/>
</dbReference>
<dbReference type="PANTHER" id="PTHR47520">
    <property type="entry name" value="CX DOMAIN-CONTAINING PROTEIN-RELATED"/>
    <property type="match status" value="1"/>
</dbReference>
<proteinExistence type="predicted"/>
<dbReference type="Proteomes" id="UP000887575">
    <property type="component" value="Unassembled WGS sequence"/>
</dbReference>
<evidence type="ECO:0000313" key="5">
    <source>
        <dbReference type="WBParaSite" id="MBELARI_LOCUS10123"/>
    </source>
</evidence>
<feature type="domain" description="CX" evidence="3">
    <location>
        <begin position="93"/>
        <end position="151"/>
    </location>
</feature>
<evidence type="ECO:0000256" key="1">
    <source>
        <dbReference type="SAM" id="Phobius"/>
    </source>
</evidence>
<dbReference type="InterPro" id="IPR002619">
    <property type="entry name" value="CX"/>
</dbReference>
<sequence length="204" mass="23084">MRIGHGLNLLLVLTFSLEVESKGGRGTGRGRSRSFRVTQKRMIKRTAKSGSIERTQVFRSALLGAGAGYLVASKGRFYIQNPRDPILFEERKFYWDSQYYPINDTLPVQCVNPIDPQDPQLGRIYFSNESHAREIVWGCEGGAECCGYDCCMDDGIFSSILRLAFVIVLLALIGLLLIECIRWMIYCIAQFRTKNSFNPVSTHI</sequence>
<reference evidence="5" key="1">
    <citation type="submission" date="2024-02" db="UniProtKB">
        <authorList>
            <consortium name="WormBaseParasite"/>
        </authorList>
    </citation>
    <scope>IDENTIFICATION</scope>
</reference>
<dbReference type="AlphaFoldDB" id="A0AAF3E883"/>